<dbReference type="SUPFAM" id="SSF56849">
    <property type="entry name" value="delta-Endotoxin (insectocide), N-terminal domain"/>
    <property type="match status" value="1"/>
</dbReference>
<feature type="transmembrane region" description="Helical" evidence="5">
    <location>
        <begin position="145"/>
        <end position="169"/>
    </location>
</feature>
<dbReference type="Gene3D" id="1.20.190.10">
    <property type="entry name" value="Pesticidal crystal protein, N-terminal domain"/>
    <property type="match status" value="1"/>
</dbReference>
<feature type="transmembrane region" description="Helical" evidence="5">
    <location>
        <begin position="35"/>
        <end position="63"/>
    </location>
</feature>
<keyword evidence="2" id="KW-0800">Toxin</keyword>
<protein>
    <recommendedName>
        <fullName evidence="10">Pesticidal crystal protein N-terminal domain-containing protein</fullName>
    </recommendedName>
</protein>
<evidence type="ECO:0000256" key="3">
    <source>
        <dbReference type="ARBA" id="ARBA00022969"/>
    </source>
</evidence>
<keyword evidence="5" id="KW-1133">Transmembrane helix</keyword>
<dbReference type="Proteomes" id="UP000037088">
    <property type="component" value="Unassembled WGS sequence"/>
</dbReference>
<proteinExistence type="inferred from homology"/>
<keyword evidence="5" id="KW-0472">Membrane</keyword>
<reference evidence="8 9" key="1">
    <citation type="journal article" date="2015" name="Int. J. Syst. Evol. Microbiol.">
        <title>Erwinia iniecta sp. nov., isolated from Russian wheat aphids (Diuraphis noxia).</title>
        <authorList>
            <person name="Campillo T."/>
            <person name="Luna E."/>
            <person name="Portier P."/>
            <person name="Fischer-Le Saux M."/>
            <person name="Lapitan N."/>
            <person name="Tisserat N.A."/>
            <person name="Leach J.E."/>
        </authorList>
    </citation>
    <scope>NUCLEOTIDE SEQUENCE [LARGE SCALE GENOMIC DNA]</scope>
    <source>
        <strain evidence="6 9">B120</strain>
        <strain evidence="7 8">B149</strain>
    </source>
</reference>
<evidence type="ECO:0000313" key="9">
    <source>
        <dbReference type="Proteomes" id="UP000037088"/>
    </source>
</evidence>
<comment type="caution">
    <text evidence="7">The sequence shown here is derived from an EMBL/GenBank/DDBJ whole genome shotgun (WGS) entry which is preliminary data.</text>
</comment>
<dbReference type="GO" id="GO:0030435">
    <property type="term" value="P:sporulation resulting in formation of a cellular spore"/>
    <property type="evidence" value="ECO:0007669"/>
    <property type="project" value="UniProtKB-KW"/>
</dbReference>
<evidence type="ECO:0000256" key="1">
    <source>
        <dbReference type="ARBA" id="ARBA00007819"/>
    </source>
</evidence>
<dbReference type="PATRIC" id="fig|1560201.3.peg.2770"/>
<dbReference type="InterPro" id="IPR036716">
    <property type="entry name" value="Pest_crys_N_sf"/>
</dbReference>
<comment type="similarity">
    <text evidence="1">Belongs to the delta endotoxin family.</text>
</comment>
<dbReference type="AlphaFoldDB" id="A0A0L7THD6"/>
<sequence length="612" mass="68093">MSEAAANGFSNLHGALDQLFKDAPVLAMSSLVESLILKLAGGFLGGIAGPLFSGAITGLFSYFNNLFTTSKPSIEEEIRRITGQMIDDNNYGILKSRMQGLTTVCGAFNTSLKKFLDQQTRSDLKGEVLNRFSNLIGHLRIEMPLFLNISNGIGYLFYMQAAALGLISYTQLLSNRKTLNLDDDYYELQFDDLRNDATSWMKVSQENLIKRYHDTGFKTNEVIRFCRNVYTGGYAMLLSAYRASFSLEAGVELNIRNTAELYSDAPTDVANGSFTPVLAKINKDIHLRSSLLADIGMMGHLDNVLAINHGYFDGTGQYRRTYFESCYNPSSHPKVRYANRDFNLNPFQPGGENIDGGTNINTMIINMSTSASGARLYYLRMLTPTGALQPTNNANESGLYNINIPNYYISGLVVGGYHNGKQCTADAGWGLRVDCAIFRHYDGLETKRVLEANEAGEIKKGIAYELDFNGGYVFNEDGAPHNNVYSDILIGKNIITSGENHPIKMNFTLIADESVNMTWQNHIKILIFSSELQGISRLMIRDDNDNRLFSTGVTNFKKLPNFEIKSLAGKPFYLYELQVATAAYSGPLNQIRIELQPQNSDCHFASMTLITM</sequence>
<keyword evidence="9" id="KW-1185">Reference proteome</keyword>
<dbReference type="EMBL" id="JRXF01000003">
    <property type="protein sequence ID" value="KOC94813.1"/>
    <property type="molecule type" value="Genomic_DNA"/>
</dbReference>
<evidence type="ECO:0000256" key="2">
    <source>
        <dbReference type="ARBA" id="ARBA00022656"/>
    </source>
</evidence>
<dbReference type="EMBL" id="JRXE01000017">
    <property type="protein sequence ID" value="KOC89244.1"/>
    <property type="molecule type" value="Genomic_DNA"/>
</dbReference>
<evidence type="ECO:0000256" key="5">
    <source>
        <dbReference type="SAM" id="Phobius"/>
    </source>
</evidence>
<evidence type="ECO:0000313" key="8">
    <source>
        <dbReference type="Proteomes" id="UP000036851"/>
    </source>
</evidence>
<keyword evidence="5" id="KW-0812">Transmembrane</keyword>
<evidence type="ECO:0000313" key="7">
    <source>
        <dbReference type="EMBL" id="KOC94813.1"/>
    </source>
</evidence>
<name>A0A0L7THD6_9GAMM</name>
<evidence type="ECO:0000256" key="4">
    <source>
        <dbReference type="ARBA" id="ARBA00023026"/>
    </source>
</evidence>
<accession>A0A0L7THD6</accession>
<evidence type="ECO:0008006" key="10">
    <source>
        <dbReference type="Google" id="ProtNLM"/>
    </source>
</evidence>
<keyword evidence="3" id="KW-0749">Sporulation</keyword>
<keyword evidence="4" id="KW-0843">Virulence</keyword>
<organism evidence="7 8">
    <name type="scientific">Winslowiella iniecta</name>
    <dbReference type="NCBI Taxonomy" id="1560201"/>
    <lineage>
        <taxon>Bacteria</taxon>
        <taxon>Pseudomonadati</taxon>
        <taxon>Pseudomonadota</taxon>
        <taxon>Gammaproteobacteria</taxon>
        <taxon>Enterobacterales</taxon>
        <taxon>Erwiniaceae</taxon>
        <taxon>Winslowiella</taxon>
    </lineage>
</organism>
<dbReference type="Proteomes" id="UP000036851">
    <property type="component" value="Unassembled WGS sequence"/>
</dbReference>
<gene>
    <name evidence="6" type="ORF">NG42_13000</name>
    <name evidence="7" type="ORF">NG43_03260</name>
</gene>
<evidence type="ECO:0000313" key="6">
    <source>
        <dbReference type="EMBL" id="KOC89244.1"/>
    </source>
</evidence>
<dbReference type="GO" id="GO:0090729">
    <property type="term" value="F:toxin activity"/>
    <property type="evidence" value="ECO:0007669"/>
    <property type="project" value="UniProtKB-KW"/>
</dbReference>